<dbReference type="PANTHER" id="PTHR30535">
    <property type="entry name" value="VITAMIN B12-BINDING PROTEIN"/>
    <property type="match status" value="1"/>
</dbReference>
<dbReference type="Proteomes" id="UP000010366">
    <property type="component" value="Chromosome"/>
</dbReference>
<gene>
    <name evidence="5" type="ORF">Cha6605_2284</name>
</gene>
<keyword evidence="2" id="KW-0732">Signal</keyword>
<dbReference type="RefSeq" id="WP_015159512.1">
    <property type="nucleotide sequence ID" value="NC_019697.1"/>
</dbReference>
<organism evidence="5 6">
    <name type="scientific">Chamaesiphon minutus (strain ATCC 27169 / PCC 6605)</name>
    <dbReference type="NCBI Taxonomy" id="1173020"/>
    <lineage>
        <taxon>Bacteria</taxon>
        <taxon>Bacillati</taxon>
        <taxon>Cyanobacteriota</taxon>
        <taxon>Cyanophyceae</taxon>
        <taxon>Gomontiellales</taxon>
        <taxon>Chamaesiphonaceae</taxon>
        <taxon>Chamaesiphon</taxon>
    </lineage>
</organism>
<dbReference type="PANTHER" id="PTHR30535:SF34">
    <property type="entry name" value="MOLYBDATE-BINDING PROTEIN MOLA"/>
    <property type="match status" value="1"/>
</dbReference>
<keyword evidence="3" id="KW-0472">Membrane</keyword>
<dbReference type="InterPro" id="IPR054828">
    <property type="entry name" value="Vit_B12_bind_prot"/>
</dbReference>
<feature type="domain" description="Fe/B12 periplasmic-binding" evidence="4">
    <location>
        <begin position="72"/>
        <end position="319"/>
    </location>
</feature>
<evidence type="ECO:0000259" key="4">
    <source>
        <dbReference type="PROSITE" id="PS50983"/>
    </source>
</evidence>
<dbReference type="eggNOG" id="COG0614">
    <property type="taxonomic scope" value="Bacteria"/>
</dbReference>
<dbReference type="InterPro" id="IPR050902">
    <property type="entry name" value="ABC_Transporter_SBP"/>
</dbReference>
<accession>K9UE29</accession>
<protein>
    <submittedName>
        <fullName evidence="5">ABC-type Fe3+-hydroxamate transport system, periplasmic component</fullName>
    </submittedName>
</protein>
<dbReference type="EMBL" id="CP003600">
    <property type="protein sequence ID" value="AFY93362.1"/>
    <property type="molecule type" value="Genomic_DNA"/>
</dbReference>
<comment type="similarity">
    <text evidence="1">Belongs to the bacterial solute-binding protein 8 family.</text>
</comment>
<dbReference type="Gene3D" id="3.40.50.1980">
    <property type="entry name" value="Nitrogenase molybdenum iron protein domain"/>
    <property type="match status" value="2"/>
</dbReference>
<name>K9UE29_CHAP6</name>
<dbReference type="NCBIfam" id="NF038402">
    <property type="entry name" value="TroA_like"/>
    <property type="match status" value="1"/>
</dbReference>
<dbReference type="AlphaFoldDB" id="K9UE29"/>
<dbReference type="PROSITE" id="PS51257">
    <property type="entry name" value="PROKAR_LIPOPROTEIN"/>
    <property type="match status" value="1"/>
</dbReference>
<evidence type="ECO:0000256" key="2">
    <source>
        <dbReference type="ARBA" id="ARBA00022729"/>
    </source>
</evidence>
<dbReference type="HOGENOM" id="CLU_038034_11_0_3"/>
<dbReference type="Pfam" id="PF01497">
    <property type="entry name" value="Peripla_BP_2"/>
    <property type="match status" value="1"/>
</dbReference>
<proteinExistence type="inferred from homology"/>
<dbReference type="KEGG" id="cmp:Cha6605_2284"/>
<reference evidence="5 6" key="1">
    <citation type="submission" date="2012-05" db="EMBL/GenBank/DDBJ databases">
        <title>Finished chromosome of genome of Chamaesiphon sp. PCC 6605.</title>
        <authorList>
            <consortium name="US DOE Joint Genome Institute"/>
            <person name="Gugger M."/>
            <person name="Coursin T."/>
            <person name="Rippka R."/>
            <person name="Tandeau De Marsac N."/>
            <person name="Huntemann M."/>
            <person name="Wei C.-L."/>
            <person name="Han J."/>
            <person name="Detter J.C."/>
            <person name="Han C."/>
            <person name="Tapia R."/>
            <person name="Chen A."/>
            <person name="Kyrpides N."/>
            <person name="Mavromatis K."/>
            <person name="Markowitz V."/>
            <person name="Szeto E."/>
            <person name="Ivanova N."/>
            <person name="Pagani I."/>
            <person name="Pati A."/>
            <person name="Goodwin L."/>
            <person name="Nordberg H.P."/>
            <person name="Cantor M.N."/>
            <person name="Hua S.X."/>
            <person name="Woyke T."/>
            <person name="Kerfeld C.A."/>
        </authorList>
    </citation>
    <scope>NUCLEOTIDE SEQUENCE [LARGE SCALE GENOMIC DNA]</scope>
    <source>
        <strain evidence="6">ATCC 27169 / PCC 6605</strain>
    </source>
</reference>
<dbReference type="InterPro" id="IPR002491">
    <property type="entry name" value="ABC_transptr_periplasmic_BD"/>
</dbReference>
<evidence type="ECO:0000256" key="1">
    <source>
        <dbReference type="ARBA" id="ARBA00008814"/>
    </source>
</evidence>
<dbReference type="SUPFAM" id="SSF53807">
    <property type="entry name" value="Helical backbone' metal receptor"/>
    <property type="match status" value="1"/>
</dbReference>
<keyword evidence="6" id="KW-1185">Reference proteome</keyword>
<evidence type="ECO:0000256" key="3">
    <source>
        <dbReference type="SAM" id="Phobius"/>
    </source>
</evidence>
<dbReference type="PROSITE" id="PS50983">
    <property type="entry name" value="FE_B12_PBP"/>
    <property type="match status" value="1"/>
</dbReference>
<dbReference type="PATRIC" id="fig|1173020.3.peg.2598"/>
<keyword evidence="3" id="KW-1133">Transmembrane helix</keyword>
<evidence type="ECO:0000313" key="5">
    <source>
        <dbReference type="EMBL" id="AFY93362.1"/>
    </source>
</evidence>
<sequence>MNTIVSKITSLSVYGMGGLLILSSLLWLTGCQNTSNRSSIKEVKATVATAIPTPATTVPPPQLITKVNNARRVVALTSLSADITNRLSPTRLVGITGSTLLEKNPAFSKLPRVAEGRTPPNLEKIVALKPDLVIGAAGMHDGVLAQLQNSGIPTLATKVDRWEALSELTKTLASSLQADSAPLLKSYQGYFKPKPTKTASTLILASDQPLLAPNSKSWAGDLLTQFGVKNVIADLQGKSQFAGYLTLSPEKVVTIDPDVIILINAPGTDIAKVKANPLFKNLKATKNNRVYVFDYYGLVNPGSVTAIDRATKQLRQIYR</sequence>
<dbReference type="STRING" id="1173020.Cha6605_2284"/>
<keyword evidence="3" id="KW-0812">Transmembrane</keyword>
<evidence type="ECO:0000313" key="6">
    <source>
        <dbReference type="Proteomes" id="UP000010366"/>
    </source>
</evidence>
<feature type="transmembrane region" description="Helical" evidence="3">
    <location>
        <begin position="12"/>
        <end position="30"/>
    </location>
</feature>